<dbReference type="RefSeq" id="XP_003729869.2">
    <property type="nucleotide sequence ID" value="XM_003729821.3"/>
</dbReference>
<dbReference type="AlphaFoldDB" id="A0A7M7GML7"/>
<organism evidence="8 9">
    <name type="scientific">Strongylocentrotus purpuratus</name>
    <name type="common">Purple sea urchin</name>
    <dbReference type="NCBI Taxonomy" id="7668"/>
    <lineage>
        <taxon>Eukaryota</taxon>
        <taxon>Metazoa</taxon>
        <taxon>Echinodermata</taxon>
        <taxon>Eleutherozoa</taxon>
        <taxon>Echinozoa</taxon>
        <taxon>Echinoidea</taxon>
        <taxon>Euechinoidea</taxon>
        <taxon>Echinacea</taxon>
        <taxon>Camarodonta</taxon>
        <taxon>Echinidea</taxon>
        <taxon>Strongylocentrotidae</taxon>
        <taxon>Strongylocentrotus</taxon>
    </lineage>
</organism>
<evidence type="ECO:0000256" key="3">
    <source>
        <dbReference type="ARBA" id="ARBA00022692"/>
    </source>
</evidence>
<evidence type="ECO:0000313" key="8">
    <source>
        <dbReference type="EnsemblMetazoa" id="XP_003729869"/>
    </source>
</evidence>
<keyword evidence="9" id="KW-1185">Reference proteome</keyword>
<dbReference type="OrthoDB" id="8193498at2759"/>
<keyword evidence="4 7" id="KW-1133">Transmembrane helix</keyword>
<feature type="transmembrane region" description="Helical" evidence="7">
    <location>
        <begin position="159"/>
        <end position="178"/>
    </location>
</feature>
<dbReference type="InParanoid" id="A0A7M7GML7"/>
<dbReference type="Proteomes" id="UP000007110">
    <property type="component" value="Unassembled WGS sequence"/>
</dbReference>
<keyword evidence="3 7" id="KW-0812">Transmembrane</keyword>
<sequence>MQVGQIGSRAVMTLFHRGINMSNQNIKTFSLGLRKMATSPSKSLVNSSGSRPSVVTQMGRASTGRQLLLRSELSSQQIGGRWLCDKTNRVVEVDGKTSKTPEKVQQVASNQQHEHFSARAPSGFDKRLLVSFGKFKSSEEVPDLVSVHLLNATRNKFRVYVNMFIAFLTMFGCGVMIYRGHQRAGTGETIADHNMRRHPQHYKQPEQKD</sequence>
<dbReference type="Pfam" id="PF06388">
    <property type="entry name" value="DUF1075"/>
    <property type="match status" value="1"/>
</dbReference>
<feature type="region of interest" description="Disordered" evidence="6">
    <location>
        <begin position="190"/>
        <end position="209"/>
    </location>
</feature>
<proteinExistence type="inferred from homology"/>
<dbReference type="GO" id="GO:0016020">
    <property type="term" value="C:membrane"/>
    <property type="evidence" value="ECO:0007669"/>
    <property type="project" value="UniProtKB-SubCell"/>
</dbReference>
<accession>A0A7M7GML7</accession>
<evidence type="ECO:0000256" key="4">
    <source>
        <dbReference type="ARBA" id="ARBA00022989"/>
    </source>
</evidence>
<evidence type="ECO:0000256" key="5">
    <source>
        <dbReference type="ARBA" id="ARBA00023136"/>
    </source>
</evidence>
<evidence type="ECO:0000313" key="9">
    <source>
        <dbReference type="Proteomes" id="UP000007110"/>
    </source>
</evidence>
<evidence type="ECO:0000256" key="1">
    <source>
        <dbReference type="ARBA" id="ARBA00004167"/>
    </source>
</evidence>
<evidence type="ECO:0000256" key="2">
    <source>
        <dbReference type="ARBA" id="ARBA00007363"/>
    </source>
</evidence>
<comment type="similarity">
    <text evidence="2">Belongs to the UPF0389 family.</text>
</comment>
<dbReference type="InterPro" id="IPR009432">
    <property type="entry name" value="DUF1075"/>
</dbReference>
<dbReference type="KEGG" id="spu:100889370"/>
<dbReference type="OMA" id="QACHIRR"/>
<evidence type="ECO:0000256" key="7">
    <source>
        <dbReference type="SAM" id="Phobius"/>
    </source>
</evidence>
<dbReference type="GeneID" id="100889370"/>
<name>A0A7M7GML7_STRPU</name>
<reference evidence="9" key="1">
    <citation type="submission" date="2015-02" db="EMBL/GenBank/DDBJ databases">
        <title>Genome sequencing for Strongylocentrotus purpuratus.</title>
        <authorList>
            <person name="Murali S."/>
            <person name="Liu Y."/>
            <person name="Vee V."/>
            <person name="English A."/>
            <person name="Wang M."/>
            <person name="Skinner E."/>
            <person name="Han Y."/>
            <person name="Muzny D.M."/>
            <person name="Worley K.C."/>
            <person name="Gibbs R.A."/>
        </authorList>
    </citation>
    <scope>NUCLEOTIDE SEQUENCE</scope>
</reference>
<evidence type="ECO:0000256" key="6">
    <source>
        <dbReference type="SAM" id="MobiDB-lite"/>
    </source>
</evidence>
<keyword evidence="5 7" id="KW-0472">Membrane</keyword>
<dbReference type="PANTHER" id="PTHR13674:SF5">
    <property type="entry name" value="UPF0389 PROTEIN CG9231"/>
    <property type="match status" value="1"/>
</dbReference>
<protein>
    <submittedName>
        <fullName evidence="8">Uncharacterized protein</fullName>
    </submittedName>
</protein>
<reference evidence="8" key="2">
    <citation type="submission" date="2021-01" db="UniProtKB">
        <authorList>
            <consortium name="EnsemblMetazoa"/>
        </authorList>
    </citation>
    <scope>IDENTIFICATION</scope>
</reference>
<comment type="subcellular location">
    <subcellularLocation>
        <location evidence="1">Membrane</location>
        <topology evidence="1">Single-pass membrane protein</topology>
    </subcellularLocation>
</comment>
<dbReference type="PANTHER" id="PTHR13674">
    <property type="entry name" value="GROWTH AND TRANSFORMATION-DEPENDENT PROTEIN"/>
    <property type="match status" value="1"/>
</dbReference>
<dbReference type="EnsemblMetazoa" id="XM_003729821">
    <property type="protein sequence ID" value="XP_003729869"/>
    <property type="gene ID" value="LOC100889370"/>
</dbReference>